<protein>
    <submittedName>
        <fullName evidence="3">Uncharacterized protein</fullName>
    </submittedName>
</protein>
<dbReference type="PANTHER" id="PTHR13339">
    <property type="entry name" value="COP9 SIGNALOSOME COMPLEX SUBUNIT 8"/>
    <property type="match status" value="1"/>
</dbReference>
<sequence length="688" mass="70442">MNNEDENVQHPSLLAGWCVAGIGADVARNITELSLEGALDLPTLTTVSLVLAGTLRHVRTLKLNTSPCGAGGFRNFYALHSALRGAFPALQELCLPGMACLRGLEAFAGSSLHTVRILTCYPGLLRHSHVRSLLRLSQLRRIDLAGAGRAIADWHNDVWDDADDADDADVDADAEDDAEDDADADVPVGAVEDLALGDATLLESLRELSEEEMQEKWAVRRLLASAPLALKSLLLPANGFEVHFVGGRITRAVTSEWVDYYQGGLHHLAAAILPRLEATGQRLPLLKVEVVVEGPAEVISLLQPQTAFARLLSKCDRVELGRLMLSVDGEAAAPMAAAALQGLARAMGGGLPEELVVCGSSWSCTLQMRRRCQRAEGGDGGRVAAADGRGCSDGHGPGGAATAAGAAATELTAEQVLERAAAKGWAAASAQGTASMAEAALDAYVAAAGGADSQERTSLYKDLELVDVLLRGPFVRQLTCGSEAGGGAPLLTNWLRSLVAAGPPPPPPPPPLDAAAAAPRVGMCACSFAPCGSGSAMAVVMCDCPLTALQLHRAAAAAACKTPGCLEVSAVEADCCGGEDCCWSSAIDGVIQELWDDHLRSVTQPTEGAARAAAAGTAAGTGAEVDGPAGEPERVQGGGPGDAAAGGGGGGGGGGGDDGLQVLMRLLQLVEQAHAAVVRVELDRGGGP</sequence>
<dbReference type="GO" id="GO:0010387">
    <property type="term" value="P:COP9 signalosome assembly"/>
    <property type="evidence" value="ECO:0007669"/>
    <property type="project" value="InterPro"/>
</dbReference>
<proteinExistence type="predicted"/>
<comment type="caution">
    <text evidence="3">The sequence shown here is derived from an EMBL/GenBank/DDBJ whole genome shotgun (WGS) entry which is preliminary data.</text>
</comment>
<keyword evidence="4" id="KW-1185">Reference proteome</keyword>
<dbReference type="InterPro" id="IPR033205">
    <property type="entry name" value="COP9_CSN8"/>
</dbReference>
<feature type="compositionally biased region" description="Low complexity" evidence="2">
    <location>
        <begin position="608"/>
        <end position="623"/>
    </location>
</feature>
<gene>
    <name evidence="3" type="ORF">HXX76_015604</name>
</gene>
<accession>A0A835SN75</accession>
<keyword evidence="1" id="KW-0963">Cytoplasm</keyword>
<dbReference type="AlphaFoldDB" id="A0A835SN75"/>
<feature type="region of interest" description="Disordered" evidence="2">
    <location>
        <begin position="162"/>
        <end position="182"/>
    </location>
</feature>
<dbReference type="PANTHER" id="PTHR13339:SF0">
    <property type="entry name" value="COP9 SIGNALOSOME COMPLEX SUBUNIT 8"/>
    <property type="match status" value="1"/>
</dbReference>
<name>A0A835SN75_CHLIN</name>
<evidence type="ECO:0000313" key="4">
    <source>
        <dbReference type="Proteomes" id="UP000650467"/>
    </source>
</evidence>
<feature type="compositionally biased region" description="Gly residues" evidence="2">
    <location>
        <begin position="636"/>
        <end position="656"/>
    </location>
</feature>
<dbReference type="GO" id="GO:0008180">
    <property type="term" value="C:COP9 signalosome"/>
    <property type="evidence" value="ECO:0007669"/>
    <property type="project" value="InterPro"/>
</dbReference>
<evidence type="ECO:0000313" key="3">
    <source>
        <dbReference type="EMBL" id="KAG2423006.1"/>
    </source>
</evidence>
<organism evidence="3 4">
    <name type="scientific">Chlamydomonas incerta</name>
    <dbReference type="NCBI Taxonomy" id="51695"/>
    <lineage>
        <taxon>Eukaryota</taxon>
        <taxon>Viridiplantae</taxon>
        <taxon>Chlorophyta</taxon>
        <taxon>core chlorophytes</taxon>
        <taxon>Chlorophyceae</taxon>
        <taxon>CS clade</taxon>
        <taxon>Chlamydomonadales</taxon>
        <taxon>Chlamydomonadaceae</taxon>
        <taxon>Chlamydomonas</taxon>
    </lineage>
</organism>
<dbReference type="GO" id="GO:0000338">
    <property type="term" value="P:protein deneddylation"/>
    <property type="evidence" value="ECO:0007669"/>
    <property type="project" value="InterPro"/>
</dbReference>
<feature type="region of interest" description="Disordered" evidence="2">
    <location>
        <begin position="606"/>
        <end position="656"/>
    </location>
</feature>
<dbReference type="OrthoDB" id="559197at2759"/>
<reference evidence="3" key="1">
    <citation type="journal article" date="2020" name="bioRxiv">
        <title>Comparative genomics of Chlamydomonas.</title>
        <authorList>
            <person name="Craig R.J."/>
            <person name="Hasan A.R."/>
            <person name="Ness R.W."/>
            <person name="Keightley P.D."/>
        </authorList>
    </citation>
    <scope>NUCLEOTIDE SEQUENCE</scope>
    <source>
        <strain evidence="3">SAG 7.73</strain>
    </source>
</reference>
<dbReference type="Proteomes" id="UP000650467">
    <property type="component" value="Unassembled WGS sequence"/>
</dbReference>
<evidence type="ECO:0000256" key="1">
    <source>
        <dbReference type="ARBA" id="ARBA00022490"/>
    </source>
</evidence>
<dbReference type="EMBL" id="JAEHOC010000088">
    <property type="protein sequence ID" value="KAG2423006.1"/>
    <property type="molecule type" value="Genomic_DNA"/>
</dbReference>
<evidence type="ECO:0000256" key="2">
    <source>
        <dbReference type="SAM" id="MobiDB-lite"/>
    </source>
</evidence>